<evidence type="ECO:0000256" key="2">
    <source>
        <dbReference type="SAM" id="MobiDB-lite"/>
    </source>
</evidence>
<accession>A0A326TRP9</accession>
<keyword evidence="4" id="KW-1185">Reference proteome</keyword>
<comment type="caution">
    <text evidence="3">The sequence shown here is derived from an EMBL/GenBank/DDBJ whole genome shotgun (WGS) entry which is preliminary data.</text>
</comment>
<evidence type="ECO:0000256" key="1">
    <source>
        <dbReference type="SAM" id="Coils"/>
    </source>
</evidence>
<feature type="coiled-coil region" evidence="1">
    <location>
        <begin position="28"/>
        <end position="69"/>
    </location>
</feature>
<dbReference type="EMBL" id="QKUF01000048">
    <property type="protein sequence ID" value="PZW19366.1"/>
    <property type="molecule type" value="Genomic_DNA"/>
</dbReference>
<protein>
    <submittedName>
        <fullName evidence="3">Uncharacterized protein</fullName>
    </submittedName>
</protein>
<name>A0A326TRP9_THEHA</name>
<gene>
    <name evidence="3" type="ORF">EI42_06120</name>
</gene>
<sequence>MARQHPRFAPRRRHQHVTPASQGASSPLRLLEAELHRLTQRTRELKAALQQAHHRIQHAEQEAQAQRDAQLLALRETVHTLYERLHTQIQQEHAFWQSRLRRPLASTWLAFFFGSIIGDHRTETVIHAYRERCLRQQNTPSAAVRELTRKLHQTERLLHRIQQQPLQESKQLRQARSEAFELTRHLNAVERQMQTIRLKLVELRIRQS</sequence>
<dbReference type="RefSeq" id="WP_137686260.1">
    <property type="nucleotide sequence ID" value="NZ_BIFX01000001.1"/>
</dbReference>
<dbReference type="Proteomes" id="UP000248806">
    <property type="component" value="Unassembled WGS sequence"/>
</dbReference>
<evidence type="ECO:0000313" key="3">
    <source>
        <dbReference type="EMBL" id="PZW19366.1"/>
    </source>
</evidence>
<proteinExistence type="predicted"/>
<organism evidence="3 4">
    <name type="scientific">Thermosporothrix hazakensis</name>
    <dbReference type="NCBI Taxonomy" id="644383"/>
    <lineage>
        <taxon>Bacteria</taxon>
        <taxon>Bacillati</taxon>
        <taxon>Chloroflexota</taxon>
        <taxon>Ktedonobacteria</taxon>
        <taxon>Ktedonobacterales</taxon>
        <taxon>Thermosporotrichaceae</taxon>
        <taxon>Thermosporothrix</taxon>
    </lineage>
</organism>
<feature type="coiled-coil region" evidence="1">
    <location>
        <begin position="144"/>
        <end position="206"/>
    </location>
</feature>
<reference evidence="3 4" key="1">
    <citation type="submission" date="2018-06" db="EMBL/GenBank/DDBJ databases">
        <title>Genomic Encyclopedia of Archaeal and Bacterial Type Strains, Phase II (KMG-II): from individual species to whole genera.</title>
        <authorList>
            <person name="Goeker M."/>
        </authorList>
    </citation>
    <scope>NUCLEOTIDE SEQUENCE [LARGE SCALE GENOMIC DNA]</scope>
    <source>
        <strain evidence="3 4">ATCC BAA-1881</strain>
    </source>
</reference>
<feature type="compositionally biased region" description="Basic residues" evidence="2">
    <location>
        <begin position="1"/>
        <end position="16"/>
    </location>
</feature>
<keyword evidence="1" id="KW-0175">Coiled coil</keyword>
<feature type="region of interest" description="Disordered" evidence="2">
    <location>
        <begin position="1"/>
        <end position="26"/>
    </location>
</feature>
<dbReference type="AlphaFoldDB" id="A0A326TRP9"/>
<evidence type="ECO:0000313" key="4">
    <source>
        <dbReference type="Proteomes" id="UP000248806"/>
    </source>
</evidence>